<accession>A0ABU0WEP6</accession>
<keyword evidence="3" id="KW-1185">Reference proteome</keyword>
<comment type="caution">
    <text evidence="2">The sequence shown here is derived from an EMBL/GenBank/DDBJ whole genome shotgun (WGS) entry which is preliminary data.</text>
</comment>
<protein>
    <submittedName>
        <fullName evidence="2">Uncharacterized protein</fullName>
    </submittedName>
</protein>
<dbReference type="EMBL" id="JAUJFI010000025">
    <property type="protein sequence ID" value="MDQ2102548.1"/>
    <property type="molecule type" value="Genomic_DNA"/>
</dbReference>
<feature type="region of interest" description="Disordered" evidence="1">
    <location>
        <begin position="62"/>
        <end position="113"/>
    </location>
</feature>
<organism evidence="2 3">
    <name type="scientific">Azospirillum isscasi</name>
    <dbReference type="NCBI Taxonomy" id="3053926"/>
    <lineage>
        <taxon>Bacteria</taxon>
        <taxon>Pseudomonadati</taxon>
        <taxon>Pseudomonadota</taxon>
        <taxon>Alphaproteobacteria</taxon>
        <taxon>Rhodospirillales</taxon>
        <taxon>Azospirillaceae</taxon>
        <taxon>Azospirillum</taxon>
    </lineage>
</organism>
<evidence type="ECO:0000313" key="2">
    <source>
        <dbReference type="EMBL" id="MDQ2102548.1"/>
    </source>
</evidence>
<name>A0ABU0WEP6_9PROT</name>
<feature type="compositionally biased region" description="Low complexity" evidence="1">
    <location>
        <begin position="91"/>
        <end position="113"/>
    </location>
</feature>
<feature type="region of interest" description="Disordered" evidence="1">
    <location>
        <begin position="1"/>
        <end position="24"/>
    </location>
</feature>
<sequence length="113" mass="11940">MTRDDFPYSLQPYATPDGGGDGAQESEAWTLVLFRAADEAERLWFRDHGFVMEGRRWVRHAPAPDSLAEAPESGDTPESEDPGEREPGNGASSADTPPAGASPASGPTPDVAA</sequence>
<gene>
    <name evidence="2" type="ORF">QSG27_07575</name>
</gene>
<evidence type="ECO:0000313" key="3">
    <source>
        <dbReference type="Proteomes" id="UP001227317"/>
    </source>
</evidence>
<proteinExistence type="predicted"/>
<dbReference type="Proteomes" id="UP001227317">
    <property type="component" value="Unassembled WGS sequence"/>
</dbReference>
<evidence type="ECO:0000256" key="1">
    <source>
        <dbReference type="SAM" id="MobiDB-lite"/>
    </source>
</evidence>
<dbReference type="RefSeq" id="WP_306704763.1">
    <property type="nucleotide sequence ID" value="NZ_JAUJFI010000025.1"/>
</dbReference>
<reference evidence="2 3" key="1">
    <citation type="submission" date="2023-06" db="EMBL/GenBank/DDBJ databases">
        <title>Azospirillum isscasensis sp.nov, a bacterium isolated from rhizosphere soil of rice.</title>
        <authorList>
            <person name="Wang H."/>
        </authorList>
    </citation>
    <scope>NUCLEOTIDE SEQUENCE [LARGE SCALE GENOMIC DNA]</scope>
    <source>
        <strain evidence="2 3">C340-1</strain>
    </source>
</reference>